<organism evidence="1 2">
    <name type="scientific">Paramecium sonneborni</name>
    <dbReference type="NCBI Taxonomy" id="65129"/>
    <lineage>
        <taxon>Eukaryota</taxon>
        <taxon>Sar</taxon>
        <taxon>Alveolata</taxon>
        <taxon>Ciliophora</taxon>
        <taxon>Intramacronucleata</taxon>
        <taxon>Oligohymenophorea</taxon>
        <taxon>Peniculida</taxon>
        <taxon>Parameciidae</taxon>
        <taxon>Paramecium</taxon>
    </lineage>
</organism>
<dbReference type="AlphaFoldDB" id="A0A8S1MZ64"/>
<evidence type="ECO:0000313" key="1">
    <source>
        <dbReference type="EMBL" id="CAD8084719.1"/>
    </source>
</evidence>
<evidence type="ECO:0000313" key="2">
    <source>
        <dbReference type="Proteomes" id="UP000692954"/>
    </source>
</evidence>
<sequence>MIFLITEIYQKINLNSLINLCVDLIKVQCYEKKLNLNIELPSETIIVIGDKIRFYNRYQYALL</sequence>
<accession>A0A8S1MZ64</accession>
<name>A0A8S1MZ64_9CILI</name>
<comment type="caution">
    <text evidence="1">The sequence shown here is derived from an EMBL/GenBank/DDBJ whole genome shotgun (WGS) entry which is preliminary data.</text>
</comment>
<dbReference type="EMBL" id="CAJJDN010000047">
    <property type="protein sequence ID" value="CAD8084719.1"/>
    <property type="molecule type" value="Genomic_DNA"/>
</dbReference>
<dbReference type="Proteomes" id="UP000692954">
    <property type="component" value="Unassembled WGS sequence"/>
</dbReference>
<reference evidence="1" key="1">
    <citation type="submission" date="2021-01" db="EMBL/GenBank/DDBJ databases">
        <authorList>
            <consortium name="Genoscope - CEA"/>
            <person name="William W."/>
        </authorList>
    </citation>
    <scope>NUCLEOTIDE SEQUENCE</scope>
</reference>
<gene>
    <name evidence="1" type="ORF">PSON_ATCC_30995.1.T0470127</name>
</gene>
<proteinExistence type="predicted"/>
<keyword evidence="2" id="KW-1185">Reference proteome</keyword>
<protein>
    <submittedName>
        <fullName evidence="1">Uncharacterized protein</fullName>
    </submittedName>
</protein>